<evidence type="ECO:0000256" key="1">
    <source>
        <dbReference type="SAM" id="MobiDB-lite"/>
    </source>
</evidence>
<sequence>MVVDFPAVPGLCSLEVGGGRHFDGVEFLDVALLGSGVDDKRAHVDEGRVEIVCKGDVDRVEVLGQRAESEVGERAFEQRREQENEQTGHDHEQRDHLRQVAHHNGERHVRDSARYERFGVKCQCEGADERGKNKPVLLLVKETQQMDVELVRERGGPDEQQLRRRPVCRLHFLER</sequence>
<feature type="region of interest" description="Disordered" evidence="1">
    <location>
        <begin position="71"/>
        <end position="109"/>
    </location>
</feature>
<organism evidence="2 3">
    <name type="scientific">Ogataea haglerorum</name>
    <dbReference type="NCBI Taxonomy" id="1937702"/>
    <lineage>
        <taxon>Eukaryota</taxon>
        <taxon>Fungi</taxon>
        <taxon>Dikarya</taxon>
        <taxon>Ascomycota</taxon>
        <taxon>Saccharomycotina</taxon>
        <taxon>Pichiomycetes</taxon>
        <taxon>Pichiales</taxon>
        <taxon>Pichiaceae</taxon>
        <taxon>Ogataea</taxon>
    </lineage>
</organism>
<proteinExistence type="predicted"/>
<dbReference type="EMBL" id="JAHLUH010000021">
    <property type="protein sequence ID" value="KAG7723944.1"/>
    <property type="molecule type" value="Genomic_DNA"/>
</dbReference>
<evidence type="ECO:0000313" key="2">
    <source>
        <dbReference type="EMBL" id="KAG7723944.1"/>
    </source>
</evidence>
<protein>
    <submittedName>
        <fullName evidence="2">Uncharacterized protein</fullName>
    </submittedName>
</protein>
<comment type="caution">
    <text evidence="2">The sequence shown here is derived from an EMBL/GenBank/DDBJ whole genome shotgun (WGS) entry which is preliminary data.</text>
</comment>
<dbReference type="Proteomes" id="UP000738402">
    <property type="component" value="Unassembled WGS sequence"/>
</dbReference>
<dbReference type="AlphaFoldDB" id="A0AAN6D0R3"/>
<name>A0AAN6D0R3_9ASCO</name>
<accession>A0AAN6D0R3</accession>
<reference evidence="2" key="1">
    <citation type="journal article" date="2021" name="G3 (Bethesda)">
        <title>Genomic diversity, chromosomal rearrangements, and interspecies hybridization in the ogataea polymorpha species complex.</title>
        <authorList>
            <person name="Hanson S.J."/>
            <person name="Cinneide E.O."/>
            <person name="Salzberg L.I."/>
            <person name="Wolfe K.H."/>
            <person name="McGowan J."/>
            <person name="Fitzpatrick D.A."/>
            <person name="Matlin K."/>
        </authorList>
    </citation>
    <scope>NUCLEOTIDE SEQUENCE</scope>
    <source>
        <strain evidence="2">83-405-1</strain>
    </source>
</reference>
<gene>
    <name evidence="2" type="ORF">KL933_005266</name>
</gene>
<evidence type="ECO:0000313" key="3">
    <source>
        <dbReference type="Proteomes" id="UP000738402"/>
    </source>
</evidence>